<feature type="compositionally biased region" description="Low complexity" evidence="9">
    <location>
        <begin position="2710"/>
        <end position="2722"/>
    </location>
</feature>
<feature type="disulfide bond" evidence="8">
    <location>
        <begin position="3586"/>
        <end position="3638"/>
    </location>
</feature>
<feature type="domain" description="VWFD" evidence="13">
    <location>
        <begin position="400"/>
        <end position="575"/>
    </location>
</feature>
<evidence type="ECO:0000256" key="4">
    <source>
        <dbReference type="ARBA" id="ARBA00022737"/>
    </source>
</evidence>
<keyword evidence="2" id="KW-0964">Secreted</keyword>
<feature type="compositionally biased region" description="Low complexity" evidence="9">
    <location>
        <begin position="2303"/>
        <end position="2314"/>
    </location>
</feature>
<dbReference type="InterPro" id="IPR001846">
    <property type="entry name" value="VWF_type-D"/>
</dbReference>
<feature type="disulfide bond" evidence="8">
    <location>
        <begin position="3582"/>
        <end position="3636"/>
    </location>
</feature>
<feature type="domain" description="CTCK" evidence="11">
    <location>
        <begin position="3550"/>
        <end position="3644"/>
    </location>
</feature>
<feature type="compositionally biased region" description="Low complexity" evidence="9">
    <location>
        <begin position="1317"/>
        <end position="1345"/>
    </location>
</feature>
<feature type="compositionally biased region" description="Low complexity" evidence="9">
    <location>
        <begin position="1653"/>
        <end position="1664"/>
    </location>
</feature>
<name>A0A8M1KBF2_CLUHA</name>
<feature type="compositionally biased region" description="Low complexity" evidence="9">
    <location>
        <begin position="1933"/>
        <end position="1947"/>
    </location>
</feature>
<feature type="compositionally biased region" description="Low complexity" evidence="9">
    <location>
        <begin position="1353"/>
        <end position="1371"/>
    </location>
</feature>
<feature type="compositionally biased region" description="Low complexity" evidence="9">
    <location>
        <begin position="2663"/>
        <end position="2680"/>
    </location>
</feature>
<evidence type="ECO:0000256" key="6">
    <source>
        <dbReference type="ARBA" id="ARBA00023157"/>
    </source>
</evidence>
<keyword evidence="7" id="KW-0325">Glycoprotein</keyword>
<feature type="compositionally biased region" description="Low complexity" evidence="9">
    <location>
        <begin position="2529"/>
        <end position="2564"/>
    </location>
</feature>
<feature type="compositionally biased region" description="Low complexity" evidence="9">
    <location>
        <begin position="2193"/>
        <end position="2204"/>
    </location>
</feature>
<feature type="compositionally biased region" description="Low complexity" evidence="9">
    <location>
        <begin position="2597"/>
        <end position="2611"/>
    </location>
</feature>
<feature type="compositionally biased region" description="Polar residues" evidence="9">
    <location>
        <begin position="1576"/>
        <end position="1588"/>
    </location>
</feature>
<feature type="domain" description="VWFD" evidence="13">
    <location>
        <begin position="869"/>
        <end position="1047"/>
    </location>
</feature>
<keyword evidence="6 8" id="KW-1015">Disulfide bond</keyword>
<evidence type="ECO:0000256" key="8">
    <source>
        <dbReference type="PROSITE-ProRule" id="PRU00039"/>
    </source>
</evidence>
<dbReference type="PROSITE" id="PS51233">
    <property type="entry name" value="VWFD"/>
    <property type="match status" value="4"/>
</dbReference>
<evidence type="ECO:0000259" key="12">
    <source>
        <dbReference type="PROSITE" id="PS50184"/>
    </source>
</evidence>
<feature type="compositionally biased region" description="Low complexity" evidence="9">
    <location>
        <begin position="2117"/>
        <end position="2128"/>
    </location>
</feature>
<dbReference type="PROSITE" id="PS50184">
    <property type="entry name" value="VWFC_2"/>
    <property type="match status" value="2"/>
</dbReference>
<evidence type="ECO:0000256" key="3">
    <source>
        <dbReference type="ARBA" id="ARBA00022729"/>
    </source>
</evidence>
<evidence type="ECO:0000256" key="10">
    <source>
        <dbReference type="SAM" id="SignalP"/>
    </source>
</evidence>
<feature type="compositionally biased region" description="Low complexity" evidence="9">
    <location>
        <begin position="1805"/>
        <end position="1816"/>
    </location>
</feature>
<dbReference type="InterPro" id="IPR058753">
    <property type="entry name" value="TIL_OTOGL_Mucin"/>
</dbReference>
<dbReference type="Pfam" id="PF13330">
    <property type="entry name" value="Mucin2_WxxW"/>
    <property type="match status" value="1"/>
</dbReference>
<comment type="subcellular location">
    <subcellularLocation>
        <location evidence="1">Secreted</location>
    </subcellularLocation>
</comment>
<dbReference type="OrthoDB" id="160294at2759"/>
<evidence type="ECO:0000259" key="13">
    <source>
        <dbReference type="PROSITE" id="PS51233"/>
    </source>
</evidence>
<feature type="compositionally biased region" description="Low complexity" evidence="9">
    <location>
        <begin position="1285"/>
        <end position="1306"/>
    </location>
</feature>
<keyword evidence="5" id="KW-0186">Copper</keyword>
<dbReference type="PROSITE" id="PS01225">
    <property type="entry name" value="CTCK_2"/>
    <property type="match status" value="1"/>
</dbReference>
<feature type="domain" description="VWFD" evidence="13">
    <location>
        <begin position="34"/>
        <end position="205"/>
    </location>
</feature>
<feature type="compositionally biased region" description="Low complexity" evidence="9">
    <location>
        <begin position="2381"/>
        <end position="2416"/>
    </location>
</feature>
<gene>
    <name evidence="15" type="primary">LOC105892413</name>
</gene>
<dbReference type="Pfam" id="PF25962">
    <property type="entry name" value="TIL_OTOGL_Mucin"/>
    <property type="match status" value="1"/>
</dbReference>
<feature type="region of interest" description="Disordered" evidence="9">
    <location>
        <begin position="1576"/>
        <end position="2838"/>
    </location>
</feature>
<dbReference type="GO" id="GO:0005576">
    <property type="term" value="C:extracellular region"/>
    <property type="evidence" value="ECO:0007669"/>
    <property type="project" value="UniProtKB-SubCell"/>
</dbReference>
<feature type="domain" description="VWFC" evidence="12">
    <location>
        <begin position="3407"/>
        <end position="3477"/>
    </location>
</feature>
<dbReference type="Pfam" id="PF01826">
    <property type="entry name" value="TIL"/>
    <property type="match status" value="2"/>
</dbReference>
<dbReference type="SMART" id="SM00214">
    <property type="entry name" value="VWC"/>
    <property type="match status" value="3"/>
</dbReference>
<dbReference type="InterPro" id="IPR014853">
    <property type="entry name" value="VWF/SSPO/ZAN-like_Cys-rich_dom"/>
</dbReference>
<dbReference type="FunFam" id="2.10.25.10:FF:000153">
    <property type="entry name" value="MUC5B isoform 1"/>
    <property type="match status" value="1"/>
</dbReference>
<accession>A0A8M1KBF2</accession>
<dbReference type="PROSITE" id="PS01208">
    <property type="entry name" value="VWFC_1"/>
    <property type="match status" value="1"/>
</dbReference>
<dbReference type="Pfam" id="PF23244">
    <property type="entry name" value="VWF"/>
    <property type="match status" value="1"/>
</dbReference>
<dbReference type="FunFam" id="2.10.25.10:FF:000674">
    <property type="entry name" value="Mucin-2"/>
    <property type="match status" value="1"/>
</dbReference>
<organism evidence="14 15">
    <name type="scientific">Clupea harengus</name>
    <name type="common">Atlantic herring</name>
    <dbReference type="NCBI Taxonomy" id="7950"/>
    <lineage>
        <taxon>Eukaryota</taxon>
        <taxon>Metazoa</taxon>
        <taxon>Chordata</taxon>
        <taxon>Craniata</taxon>
        <taxon>Vertebrata</taxon>
        <taxon>Euteleostomi</taxon>
        <taxon>Actinopterygii</taxon>
        <taxon>Neopterygii</taxon>
        <taxon>Teleostei</taxon>
        <taxon>Clupei</taxon>
        <taxon>Clupeiformes</taxon>
        <taxon>Clupeoidei</taxon>
        <taxon>Clupeidae</taxon>
        <taxon>Clupea</taxon>
    </lineage>
</organism>
<feature type="signal peptide" evidence="10">
    <location>
        <begin position="1"/>
        <end position="23"/>
    </location>
</feature>
<evidence type="ECO:0000313" key="14">
    <source>
        <dbReference type="Proteomes" id="UP000515152"/>
    </source>
</evidence>
<feature type="domain" description="VWFC" evidence="12">
    <location>
        <begin position="3300"/>
        <end position="3369"/>
    </location>
</feature>
<evidence type="ECO:0000256" key="9">
    <source>
        <dbReference type="SAM" id="MobiDB-lite"/>
    </source>
</evidence>
<dbReference type="GeneID" id="105892413"/>
<evidence type="ECO:0000256" key="7">
    <source>
        <dbReference type="ARBA" id="ARBA00023180"/>
    </source>
</evidence>
<feature type="chain" id="PRO_5035471779" evidence="10">
    <location>
        <begin position="24"/>
        <end position="3686"/>
    </location>
</feature>
<dbReference type="InterPro" id="IPR001007">
    <property type="entry name" value="VWF_dom"/>
</dbReference>
<comment type="caution">
    <text evidence="8">Lacks conserved residue(s) required for the propagation of feature annotation.</text>
</comment>
<keyword evidence="3 10" id="KW-0732">Signal</keyword>
<feature type="region of interest" description="Disordered" evidence="9">
    <location>
        <begin position="3654"/>
        <end position="3686"/>
    </location>
</feature>
<reference evidence="15" key="1">
    <citation type="submission" date="2025-08" db="UniProtKB">
        <authorList>
            <consortium name="RefSeq"/>
        </authorList>
    </citation>
    <scope>IDENTIFICATION</scope>
</reference>
<dbReference type="KEGG" id="char:105892413"/>
<dbReference type="SMART" id="SM00215">
    <property type="entry name" value="VWC_out"/>
    <property type="match status" value="2"/>
</dbReference>
<evidence type="ECO:0000313" key="15">
    <source>
        <dbReference type="RefSeq" id="XP_042561386.1"/>
    </source>
</evidence>
<dbReference type="InterPro" id="IPR002919">
    <property type="entry name" value="TIL_dom"/>
</dbReference>
<dbReference type="Pfam" id="PF00094">
    <property type="entry name" value="VWD"/>
    <property type="match status" value="4"/>
</dbReference>
<feature type="disulfide bond" evidence="8">
    <location>
        <begin position="3571"/>
        <end position="3620"/>
    </location>
</feature>
<dbReference type="InterPro" id="IPR006207">
    <property type="entry name" value="Cys_knot_C"/>
</dbReference>
<keyword evidence="4" id="KW-0677">Repeat</keyword>
<dbReference type="SMART" id="SM00041">
    <property type="entry name" value="CT"/>
    <property type="match status" value="1"/>
</dbReference>
<dbReference type="Proteomes" id="UP000515152">
    <property type="component" value="Chromosome 3"/>
</dbReference>
<sequence length="3686" mass="390173">MQWMTPRLWALVWALAYAAQADAKLVRSYNHVNSICSMWGRDHFKTFDGDVYQFPGMCEYNLASDCHSSFQDFSIHIKKRVDDKGQITVSRIMVTIKELPIQLTKQLIMVGGEIVSTPYHVSGVLIEENSAYTKLHYKLGLSVMWNREDAVMVELDPKYANRTCGLCGDYNGVPVYDEFISQGRKIGVIEFGNKQKIHNPNVDCEDPYEEEEDDEEQQQQQQQEVDSCLGPRSSCAQRLLSPAWASCASRLDPSPYISACAMDLCHPSPPANESSMCATLAEYSRQCSHARGTPPNWRTPTFCAMKCPYNMVYLESGSPCMNTCTHMETNSLCEEHNMDGCFCPEGTVFDDLSKSGCIPKEQCQCKHDRIYNNGEVLKMDTEECVCHEGRWSCKSHAGPGACAVEEGSHVTTYDGKTYNFHGNCFYVLSKDCVGSKFSILGELAPCSSQDWDTCLKRVVFRLLSDKRNDIVIQANGKVYHNAEVNLPYSTGDLTIFKPSSFHIILQTHFGLQLQIQLVPIMQLYISLDPSFRTKTCGLCGNYNMKLSDDLRSPQGMVEGTASSFANSWKAKTTCADSPDRLDDPCSISVDNENFAEHWCSLLKDKEAAFSKCHKAVNPDIYYKRCKYASCTCDRSEECLCAVVSSYVRACSTKGVFLPGWRDTVCKKYTDHCPATQTFSYQLQGCQRTCRSLGSDRQACSPDFLPVDGCSCPDGLYLDDSGVCVPMNKCPCQHNGDYIKPGKSINIKDEHCVCTNGKLHCRSWKRMPKGCPAPKVFFNCSAVDNNDAEMECVRTCMQRNVDCIAMECESGCRCPAGLLDDGRGHCVEEHNCPCHHDGHFYSSGAQIPLKCNNCTCNSGQWICSDKTCSSTCTIYGSGHYQTFDDQRFGFNGECSYVAVQDKCGDTPGSFNVITENVPCGTTGTTCSKSVRIVLGRTEVKLSDGAYEEIDLGGTGPPIKYTVRNVGLYLVIESVIGLTAFWDRRTTVRVILQPELMGKVCGLCGNFNGDGKDDFTTQGQLLVSDVLEFANSWKVSTCPDAEDNFDPCFKTPNRHTWAKMQCGIINSDTFKNCHPKVNPNPFFENCVKDSCACDNGGDCECFCTAVAAYAQACNEAGVCVAWRTPDICPVYCDYYNGPLNCTWHYSPCHTPCYKTCLNPEGICSAPIPNLEGCYPICPEDKPIFDEEKQICVEECEGCIINDHVYKPGEEVPTDKLCNSCICNQNGNLTCNRIPGCCVYNGTEYEENEVIYNVTDKMGMCYYAICINQTVIHESKPCIPTPSPPTPTQTTAPPEPTSTTGKTTVVSPTPGTPSTPSPTPTETTGPTTPGTSPTTPASGTPPLISTPTPTKPPGTPSTTEKTTVVTLTSGTWPTSIPSEPPMQSTTITTPRTEPTTCAPLCEWTEWFDVDTPHEIVDDDDETYENIKENGKTICDKPEDIRCRAVGYEDSTFEEFISVTSQDVQCNVSFGLLCEQHKQTRPPKKCYDYEIQVYCCTPCIHPPTPTTVSSEKTTVSSPPPSSTLTSTTGRPISTTTMYTPRTVSTTVEPTVTTAATSAGSSATETPVVTTMFTVRTESTLSPHFTSAPQEVFTTSTVTNPETSTTTGPPKPTPPIGTPEVSPTTGRTTVVSPTPETAPPPSPSTTTGPPKPTPPIGTPEVSPTTGRTTAPPPSPSTTTTTGPPKPTPPIGTPEASPTTGRTTVVSPTPETAPPPSPSTTTTTGPPKPTPPIGTPEASPTTGRTTAPLPSPSTTTTTGPPKPTPTIGTPEASPTTGRTTVVSPTPETAPPPSPSTTTTTGPPKPTPPIGTPEASPTTGKTTAPPPSPSTTTTTGPPKPTPPIGTPEASPTTGRTTVVSPTPETAPPPSPSTTTTTGPPKPTPPIGTPEASPTTGRTTVVSPTPETAPPPSPSTTTTTGPPKPTPPIGTPEASPTTGRTTAPLPSPSTTTTTGPPKPTPPIGTPEASPTTGRTTVVSPTPETAPPPSPSTTTTTGPPKPTPPIGTPEASPTTGRTTVVSPTPETAPPPSPSTTTTTGPPKPTPPIGTPEASPTTGRTTAPLPSPSTTTTTGPPKPTPPIGTPEASPTTGRTTVVSPTPETAPPPSPSTTTTTGPPKPTPPIGTPEASPTTGRTTAPPPSPSTTTTTGPPKPTPPIGTPEASPTTGRTTVVSPTPETAPPPSPSTTTTTGPPKPTPPIGTPEASPTTGRTTAPPPSPSTTTTTGPPKPTPPIGTPEVSPTTGRTTAPPPSPSTTTTTGPPKPTPPIGTPEASPTTGRTTVVSPTPETAPPPIPSTTTTTGPPKPTPPIGTPEASPTTGRTTAPPPSPSTTTTTGPPKPTPPIGTPEASPTTGRTTAPPPSPSTTTTTGPPKPTPPIGTPEASPTTGRTTAPLPSPSTTTTTGPPKPTLPIGTPEASPTTGRTTAPPPSPSTTTTTTTGPPKPTPPIGTPEASPTTGRTTVVSPTPETAPPPSPSTTTTTGPPKPTPPIGTPEASPTTGRTTAPPPSPSTTTTTTTGPPKPTPPIGTPEASPTTGRTTAPLPSPSTTTTTGPPKPTLPIGTPEASPTTGRTTAPPPSPSTTTTTGPPKPTPPIGTPEASPTTGRTTAPLPSPSTTTTTGPPKPTPPIGTPEVSPTAGRTTVVSPTPETAPPPSPSTTTTTGPPKPTPPIGTPEASPTTGRTTVVRPTPETAPPPNPSTTTTTGPPKPTPPIGTPEASPTTGRTTVVRPTPETAPPPSPSTTTTTGPPKPTPPIGTPEASPTTGRTTVVSPTPETAPPPSPSTTTTTGPPKPTPPIGTPEASPTTGRTTVVSPTPETAPPPSPSTTTTTGPSTPTTPTTPIRTPEPTTPCVCTVNGTQYKPGDIIYDKHNIGSGICLTMICSAICEIQNSTAPCPTPTPVPTPTPTPTVTPDCPEWDKVQNETFWICNCTLARCIEDNIIEIIPYECPPLETLTCANGKKPVLVWDENLCCQKYACDCYCEGWGDPHYVTFDGLSYSHQGNCTYVLMEEIHPVFDFKIYVDNVKCDPREDVSCPRSVIISHKSDVITLKNNNLMGPAKLEAQKDGTTLKLPHAKNGIRVSGSGLKLIYEIPKLQIVVTFGIVGFTVNLPFQLFGNNTQGHCGTCNNNPHDDCRLPDGRLVDSCAVMADFWPAQDVYRPDCPVPDVVPTGMPLPLPSLRPCGEHPVCDLIKSDLFAECHPHISPDRFFDGCVFDSCHMVNPVVQCTSLQIYADACIQVDVCVNWRNHTTLCASDCPADKVYKPCGPAEQPTCDESLSGPGMNVVTEGCFCPEGTKLFSKDSSVCVDKCGCLDPDGKAREFDERFEHNCQDCVCEESTKAISCKSKQCPPPSITPCAQPGFVLVNTTDPSNPCCTLLTCRCDSSLCPTPNKRCSAGYEPVLMLTEGKCCQEIGCEPKPVCLHKQLEYKPGESVPVIPCQDCKCSEEKDPKSPWLEVKCHMMNCNEDCEPGYEYQTDDYDYDACCGECIQTHCALNVSGTVQLLEPGSTWFPHDSKCVAYSCTKVGDKFIAFKSDIQCPPFKESNCQPGTIQTLSNGCCKVCEQVSTGCQVETMLKTITYQGCQSQEEVEISHCEGSCNAFSKYSELEASMKHTCTCCRESRTSNRTVSLTCLDGSKVPHTYMHVEECQCSAKLCDDSSPWAPRRTGTGSFGRVTPRRRISTGGQSPIVKRSLSDRGG</sequence>
<protein>
    <submittedName>
        <fullName evidence="15">Mucin-2-like isoform X1</fullName>
    </submittedName>
</protein>
<evidence type="ECO:0000259" key="11">
    <source>
        <dbReference type="PROSITE" id="PS01225"/>
    </source>
</evidence>
<dbReference type="PANTHER" id="PTHR11339">
    <property type="entry name" value="EXTRACELLULAR MATRIX GLYCOPROTEIN RELATED"/>
    <property type="match status" value="1"/>
</dbReference>
<feature type="region of interest" description="Disordered" evidence="9">
    <location>
        <begin position="1275"/>
        <end position="1391"/>
    </location>
</feature>
<feature type="compositionally biased region" description="Low complexity" evidence="9">
    <location>
        <begin position="2337"/>
        <end position="2348"/>
    </location>
</feature>
<dbReference type="InterPro" id="IPR050780">
    <property type="entry name" value="Mucin_vWF_Thrombospondin_sf"/>
</dbReference>
<feature type="compositionally biased region" description="Low complexity" evidence="9">
    <location>
        <begin position="2483"/>
        <end position="2494"/>
    </location>
</feature>
<feature type="compositionally biased region" description="Low complexity" evidence="9">
    <location>
        <begin position="2227"/>
        <end position="2238"/>
    </location>
</feature>
<evidence type="ECO:0000256" key="1">
    <source>
        <dbReference type="ARBA" id="ARBA00004613"/>
    </source>
</evidence>
<evidence type="ECO:0000256" key="5">
    <source>
        <dbReference type="ARBA" id="ARBA00023008"/>
    </source>
</evidence>
<dbReference type="PROSITE" id="PS01185">
    <property type="entry name" value="CTCK_1"/>
    <property type="match status" value="1"/>
</dbReference>
<dbReference type="RefSeq" id="XP_042561386.1">
    <property type="nucleotide sequence ID" value="XM_042705452.1"/>
</dbReference>
<keyword evidence="14" id="KW-1185">Reference proteome</keyword>
<feature type="compositionally biased region" description="Pro residues" evidence="9">
    <location>
        <begin position="1631"/>
        <end position="1652"/>
    </location>
</feature>
<dbReference type="PANTHER" id="PTHR11339:SF371">
    <property type="entry name" value="MUCIN-2"/>
    <property type="match status" value="1"/>
</dbReference>
<feature type="compositionally biased region" description="Pro residues" evidence="9">
    <location>
        <begin position="1307"/>
        <end position="1316"/>
    </location>
</feature>
<dbReference type="SMART" id="SM00832">
    <property type="entry name" value="C8"/>
    <property type="match status" value="4"/>
</dbReference>
<feature type="compositionally biased region" description="Low complexity" evidence="9">
    <location>
        <begin position="1589"/>
        <end position="1603"/>
    </location>
</feature>
<dbReference type="Pfam" id="PF08742">
    <property type="entry name" value="C8"/>
    <property type="match status" value="4"/>
</dbReference>
<dbReference type="CDD" id="cd19941">
    <property type="entry name" value="TIL"/>
    <property type="match status" value="4"/>
</dbReference>
<feature type="domain" description="VWFD" evidence="13">
    <location>
        <begin position="2969"/>
        <end position="3152"/>
    </location>
</feature>
<feature type="compositionally biased region" description="Low complexity" evidence="9">
    <location>
        <begin position="2051"/>
        <end position="2065"/>
    </location>
</feature>
<dbReference type="InterPro" id="IPR025155">
    <property type="entry name" value="WxxW_domain"/>
</dbReference>
<dbReference type="SMART" id="SM00216">
    <property type="entry name" value="VWD"/>
    <property type="match status" value="4"/>
</dbReference>
<feature type="region of interest" description="Disordered" evidence="9">
    <location>
        <begin position="1502"/>
        <end position="1532"/>
    </location>
</feature>
<feature type="compositionally biased region" description="Low complexity" evidence="9">
    <location>
        <begin position="1739"/>
        <end position="1764"/>
    </location>
</feature>
<proteinExistence type="predicted"/>
<feature type="compositionally biased region" description="Low complexity" evidence="9">
    <location>
        <begin position="2815"/>
        <end position="2838"/>
    </location>
</feature>
<feature type="compositionally biased region" description="Low complexity" evidence="9">
    <location>
        <begin position="1382"/>
        <end position="1391"/>
    </location>
</feature>
<feature type="compositionally biased region" description="Polar residues" evidence="9">
    <location>
        <begin position="1372"/>
        <end position="1381"/>
    </location>
</feature>
<evidence type="ECO:0000256" key="2">
    <source>
        <dbReference type="ARBA" id="ARBA00022525"/>
    </source>
</evidence>